<accession>A0ACC0WPX7</accession>
<comment type="caution">
    <text evidence="1">The sequence shown here is derived from an EMBL/GenBank/DDBJ whole genome shotgun (WGS) entry which is preliminary data.</text>
</comment>
<gene>
    <name evidence="1" type="ORF">PsorP6_015757</name>
</gene>
<dbReference type="Proteomes" id="UP001163321">
    <property type="component" value="Chromosome 10"/>
</dbReference>
<evidence type="ECO:0000313" key="2">
    <source>
        <dbReference type="Proteomes" id="UP001163321"/>
    </source>
</evidence>
<organism evidence="1 2">
    <name type="scientific">Peronosclerospora sorghi</name>
    <dbReference type="NCBI Taxonomy" id="230839"/>
    <lineage>
        <taxon>Eukaryota</taxon>
        <taxon>Sar</taxon>
        <taxon>Stramenopiles</taxon>
        <taxon>Oomycota</taxon>
        <taxon>Peronosporomycetes</taxon>
        <taxon>Peronosporales</taxon>
        <taxon>Peronosporaceae</taxon>
        <taxon>Peronosclerospora</taxon>
    </lineage>
</organism>
<protein>
    <submittedName>
        <fullName evidence="1">Uncharacterized protein</fullName>
    </submittedName>
</protein>
<keyword evidence="2" id="KW-1185">Reference proteome</keyword>
<name>A0ACC0WPX7_9STRA</name>
<sequence>MFSSRPGRRVWVADPTLGTISSTLKFSLTKKPTAFLNNPECTMEDVEIAEWHLDLGIVHDLKFIQIYGSDDMKATVKFAVELNLKDASVVESLHTQWLDYLERVNAKSEEVDSLSEGSSRKKTKALEEKYRAAERSGLLSPTESQPM</sequence>
<reference evidence="1 2" key="1">
    <citation type="journal article" date="2022" name="bioRxiv">
        <title>The genome of the oomycete Peronosclerospora sorghi, a cosmopolitan pathogen of maize and sorghum, is inflated with dispersed pseudogenes.</title>
        <authorList>
            <person name="Fletcher K."/>
            <person name="Martin F."/>
            <person name="Isakeit T."/>
            <person name="Cavanaugh K."/>
            <person name="Magill C."/>
            <person name="Michelmore R."/>
        </authorList>
    </citation>
    <scope>NUCLEOTIDE SEQUENCE [LARGE SCALE GENOMIC DNA]</scope>
    <source>
        <strain evidence="1">P6</strain>
    </source>
</reference>
<proteinExistence type="predicted"/>
<evidence type="ECO:0000313" key="1">
    <source>
        <dbReference type="EMBL" id="KAI9920090.1"/>
    </source>
</evidence>
<dbReference type="EMBL" id="CM047589">
    <property type="protein sequence ID" value="KAI9920090.1"/>
    <property type="molecule type" value="Genomic_DNA"/>
</dbReference>